<keyword evidence="14" id="KW-1185">Reference proteome</keyword>
<dbReference type="GO" id="GO:0005525">
    <property type="term" value="F:GTP binding"/>
    <property type="evidence" value="ECO:0007669"/>
    <property type="project" value="UniProtKB-UniRule"/>
</dbReference>
<comment type="function">
    <text evidence="9">Mitochondrial GTPase that mediates the disassembly of ribosomes from messenger RNA at the termination of mitochondrial protein biosynthesis. Not involved in the GTP-dependent ribosomal translocation step during translation elongation.</text>
</comment>
<evidence type="ECO:0000256" key="11">
    <source>
        <dbReference type="SAM" id="MobiDB-lite"/>
    </source>
</evidence>
<keyword evidence="7 9" id="KW-0496">Mitochondrion</keyword>
<protein>
    <recommendedName>
        <fullName evidence="9">Ribosome-releasing factor 2, mitochondrial</fullName>
        <shortName evidence="9">RRF2mt</shortName>
    </recommendedName>
    <alternativeName>
        <fullName evidence="9">Elongation factor G 2, mitochondrial</fullName>
        <shortName evidence="9">EF-G2mt</shortName>
        <shortName evidence="9">mEF-G 2</shortName>
    </alternativeName>
</protein>
<dbReference type="Gene3D" id="6.10.250.1620">
    <property type="match status" value="1"/>
</dbReference>
<evidence type="ECO:0000256" key="3">
    <source>
        <dbReference type="ARBA" id="ARBA00022741"/>
    </source>
</evidence>
<keyword evidence="5" id="KW-0809">Transit peptide</keyword>
<feature type="coiled-coil region" evidence="10">
    <location>
        <begin position="1051"/>
        <end position="1085"/>
    </location>
</feature>
<dbReference type="InterPro" id="IPR000795">
    <property type="entry name" value="T_Tr_GTP-bd_dom"/>
</dbReference>
<dbReference type="FunFam" id="3.30.70.870:FF:000005">
    <property type="entry name" value="Ribosome-releasing factor 2, mitochondrial"/>
    <property type="match status" value="1"/>
</dbReference>
<feature type="binding site" evidence="9">
    <location>
        <begin position="35"/>
        <end position="42"/>
    </location>
    <ligand>
        <name>GTP</name>
        <dbReference type="ChEBI" id="CHEBI:37565"/>
    </ligand>
</feature>
<evidence type="ECO:0000256" key="1">
    <source>
        <dbReference type="ARBA" id="ARBA00005901"/>
    </source>
</evidence>
<evidence type="ECO:0000313" key="13">
    <source>
        <dbReference type="EMBL" id="KNC22009.1"/>
    </source>
</evidence>
<dbReference type="Gene3D" id="3.30.230.10">
    <property type="match status" value="1"/>
</dbReference>
<evidence type="ECO:0000256" key="6">
    <source>
        <dbReference type="ARBA" id="ARBA00023065"/>
    </source>
</evidence>
<dbReference type="InterPro" id="IPR009022">
    <property type="entry name" value="EFG_III"/>
</dbReference>
<feature type="coiled-coil region" evidence="10">
    <location>
        <begin position="1246"/>
        <end position="1325"/>
    </location>
</feature>
<dbReference type="InterPro" id="IPR038495">
    <property type="entry name" value="ATPase_E_C"/>
</dbReference>
<evidence type="ECO:0000313" key="14">
    <source>
        <dbReference type="Proteomes" id="UP000037069"/>
    </source>
</evidence>
<name>A0A0L0BS17_LUCCU</name>
<dbReference type="GO" id="GO:0032543">
    <property type="term" value="P:mitochondrial translation"/>
    <property type="evidence" value="ECO:0007669"/>
    <property type="project" value="UniProtKB-UniRule"/>
</dbReference>
<accession>A0A0L0BS17</accession>
<dbReference type="EMBL" id="JRES01001565">
    <property type="protein sequence ID" value="KNC22009.1"/>
    <property type="molecule type" value="Genomic_DNA"/>
</dbReference>
<dbReference type="GO" id="GO:0033178">
    <property type="term" value="C:proton-transporting two-sector ATPase complex, catalytic domain"/>
    <property type="evidence" value="ECO:0007669"/>
    <property type="project" value="InterPro"/>
</dbReference>
<dbReference type="InterPro" id="IPR020568">
    <property type="entry name" value="Ribosomal_Su5_D2-typ_SF"/>
</dbReference>
<dbReference type="InterPro" id="IPR031157">
    <property type="entry name" value="G_TR_CS"/>
</dbReference>
<dbReference type="SUPFAM" id="SSF52540">
    <property type="entry name" value="P-loop containing nucleoside triphosphate hydrolases"/>
    <property type="match status" value="1"/>
</dbReference>
<comment type="similarity">
    <text evidence="9">Belongs to the TRAFAC class translation factor GTPase superfamily. Classic translation factor GTPase family. EF-G/EF-2 subfamily.</text>
</comment>
<feature type="region of interest" description="Disordered" evidence="11">
    <location>
        <begin position="1449"/>
        <end position="1643"/>
    </location>
</feature>
<evidence type="ECO:0000256" key="7">
    <source>
        <dbReference type="ARBA" id="ARBA00023128"/>
    </source>
</evidence>
<dbReference type="HAMAP" id="MF_00311">
    <property type="entry name" value="ATP_synth_E_arch"/>
    <property type="match status" value="1"/>
</dbReference>
<keyword evidence="2" id="KW-0813">Transport</keyword>
<dbReference type="Gene3D" id="3.30.70.240">
    <property type="match status" value="1"/>
</dbReference>
<feature type="binding site" evidence="9">
    <location>
        <begin position="153"/>
        <end position="156"/>
    </location>
    <ligand>
        <name>GTP</name>
        <dbReference type="ChEBI" id="CHEBI:37565"/>
    </ligand>
</feature>
<evidence type="ECO:0000256" key="9">
    <source>
        <dbReference type="HAMAP-Rule" id="MF_03059"/>
    </source>
</evidence>
<feature type="coiled-coil region" evidence="10">
    <location>
        <begin position="883"/>
        <end position="910"/>
    </location>
</feature>
<feature type="compositionally biased region" description="Basic and acidic residues" evidence="11">
    <location>
        <begin position="1531"/>
        <end position="1549"/>
    </location>
</feature>
<dbReference type="SUPFAM" id="SSF54980">
    <property type="entry name" value="EF-G C-terminal domain-like"/>
    <property type="match status" value="2"/>
</dbReference>
<dbReference type="SMART" id="SM00838">
    <property type="entry name" value="EFG_C"/>
    <property type="match status" value="1"/>
</dbReference>
<evidence type="ECO:0000256" key="2">
    <source>
        <dbReference type="ARBA" id="ARBA00022448"/>
    </source>
</evidence>
<dbReference type="Gene3D" id="2.40.30.10">
    <property type="entry name" value="Translation factors"/>
    <property type="match status" value="1"/>
</dbReference>
<sequence>MTFLRTLLLKTNRKCLINHRRYFSSKDIRNIGILAHIDAGKTTTTERMLFYSGKTRSLGEVHRGNTVTDYLTQERERGITICSSAVTFPWKDKKFNLLDTPGHIDFTMEVEQSLYAVDGVVVVLDSTAGVEAQTVTVWSQAEKHRLPKISFVNKMDRPDADFVKCVKDLSAKLDAKPICIQYPHKDDKGNLSVFDIIRLEHITWDAKSLGRIYKSEPVSDESLLLELQDKRNALIDELSGIDDNLADIVISSEGFDKITNEMIYSALRQATCQQKIVPVLLGSAYKNVGIQKLMDAIVDYLPHPQERNQLYDCFEKDFVGKVFKIVHDKQRGPLTLVRVLRGNMTKSMRLTSTRAQAETVGKIYEPLADEYREISSVEAGDVAICSGLKHTVTGDLLVTSTTSLKNAQKRLKKQLGTQQSIETTASEEDIETDLINEIFSLEPQIPDAVYFCSIEPPSVSYQNAMELALKQLQREDPSLRVSHDTVTGQTVLGGMGELHMDIIKSRILSEYKIEVDLGPLQIAYKETIAEPAVKTFSIEKEIAGSKQSVSITLELVKDNKELFSLYKTSDTTNNLQALRPRTLQVIRKGCISALERGPKVGGQVVETQIRLHSVTIGRGTADSFLMAAAAQCVQKILSENETRLLEPIMAIQIVIPSDRTSSILSDLARRRAVINDVLPKGDKNKLILVNAPLAELSNYSSILRTISSGTASMTMQPCGFSLMQSNDEDQAIRRAQVMAFSTQKDFFHVPFMNESPDLGCKKACVKLKSYESTIDDRSWANDEAKQSKFLSDLVTCQYPAAAGFGEGDFSSSDINVGRDEAHDYVSASRGATSSARPRNQGDVSAAGMTDNILPPLGNLTGGDSLLECANVHLAEYQKILNIKTTLEKQLEVSNERLKTAKEENKKIREILTTKLDSNTAKDFFNKIQKLTTAGKLNKNEENEMLQIYQKMENMNKAYEILQAENNYLKRLIEKLSGRVTLDSIQTQPEKSNDINYLQKEINTLRKECKMLRKLEDEYQRLKQQQQTNRMPNISEQDAENIKAIIKERNSLREKCKSFKALEQQVQELQQEAAEANKKAGILSSNLNNQTHYIGKMEGEMQNMQKYYEDQNQNACFKEECLKAQLEDLKDELVKAKCQAQKADVLAMEVSSLRNEVLKRDLALNDYDCQYKQLMDVVNELQSVKLQCLHDNQTQTGKNQTDELAFYTCATLDEILKELKKKGCLNDETMIAYGLEPAPNDSTFEYDKQCCREMRRLQQQVDELKEEMKEGAQCDAMCADALKRLKELETENNKLLREKQDLNEKLKDGEDKMVNMLKKIEHLDKEINKNGQEASRIGRDLQGTMGLVQDISDVQLRNQQLTNAVSAINSRDDQKIIDDLRRQLEEELAKLKKCQIDNARLQEEVKVRDMDLKELKDLNNKLEADKKKLEKEYNQLKNDRISLKNNLINKSEDKVKRGNNEELENDKHKAEKVDNKSKTPSDKEQVKSSEYKDNEGYSDKSQAALNKNPDKLIKSAKSEELPNKSKTSLSKNQDKFGKSPHSEEITDKSKTALSKTQDQLGKSPHSEEKPDKSKTLNKKPENSRDKDKTKELITKTADSPKQTLKDAKQTDNREKNLRNSDNIKKASNEIKQEQPTDDTTTPISNKTKAAALEEYEKKVDVFKQPSSEQHKAAALDDFVYKKSDTLKFNLQQGRNFEKELRKILEEFIHECGYCFCRLFNTKSKLYTICHKLYHSGIGTLSFRELAYLHKKIYAQAEQLLPGCLLDMILSDHREKVESMLNISLAEPRLVGGHESDLKMSNVMLKEQKCCCCKNELCCSNSEEMLKDKVNKLEKDIEIAREYLETLKNIPLETSLPTDDGDSTDTNNKMALSDADVQKQIKHMMAFIEQEANEKAEEIDAKAEEEFNIEKGRLVQQQRLKIMEYYEKKEKQVELQKKIQSSNMLNQARLKVLKIREDHVASVLEDARRRLGEVTKNPAEYKVVLQKLILQALYQTMEPTVILRCRQVDVGLVNEALPVAIDMYRQQLNQDVNVTIDTDNFLPADTCGGIELIALNGRVKVPNTLESRLELISQQLVPEIRNALFGRNVNRKFAD</sequence>
<dbReference type="PROSITE" id="PS51722">
    <property type="entry name" value="G_TR_2"/>
    <property type="match status" value="1"/>
</dbReference>
<dbReference type="Gene3D" id="3.30.70.870">
    <property type="entry name" value="Elongation Factor G (Translational Gtpase), domain 3"/>
    <property type="match status" value="1"/>
</dbReference>
<evidence type="ECO:0000259" key="12">
    <source>
        <dbReference type="PROSITE" id="PS51722"/>
    </source>
</evidence>
<dbReference type="Pfam" id="PF00009">
    <property type="entry name" value="GTP_EFTU"/>
    <property type="match status" value="1"/>
</dbReference>
<dbReference type="InterPro" id="IPR005225">
    <property type="entry name" value="Small_GTP-bd"/>
</dbReference>
<dbReference type="Pfam" id="PF00679">
    <property type="entry name" value="EFG_C"/>
    <property type="match status" value="1"/>
</dbReference>
<evidence type="ECO:0000256" key="4">
    <source>
        <dbReference type="ARBA" id="ARBA00022917"/>
    </source>
</evidence>
<feature type="compositionally biased region" description="Basic and acidic residues" evidence="11">
    <location>
        <begin position="1449"/>
        <end position="1497"/>
    </location>
</feature>
<dbReference type="SUPFAM" id="SSF54211">
    <property type="entry name" value="Ribosomal protein S5 domain 2-like"/>
    <property type="match status" value="1"/>
</dbReference>
<dbReference type="HAMAP" id="MF_03059">
    <property type="entry name" value="mEF_G_2"/>
    <property type="match status" value="1"/>
</dbReference>
<feature type="compositionally biased region" description="Basic and acidic residues" evidence="11">
    <location>
        <begin position="1563"/>
        <end position="1592"/>
    </location>
</feature>
<evidence type="ECO:0000256" key="5">
    <source>
        <dbReference type="ARBA" id="ARBA00022946"/>
    </source>
</evidence>
<dbReference type="SUPFAM" id="SSF50447">
    <property type="entry name" value="Translation proteins"/>
    <property type="match status" value="1"/>
</dbReference>
<keyword evidence="3 9" id="KW-0547">Nucleotide-binding</keyword>
<dbReference type="PANTHER" id="PTHR43261">
    <property type="entry name" value="TRANSLATION ELONGATION FACTOR G-RELATED"/>
    <property type="match status" value="1"/>
</dbReference>
<comment type="caution">
    <text evidence="13">The sequence shown here is derived from an EMBL/GenBank/DDBJ whole genome shotgun (WGS) entry which is preliminary data.</text>
</comment>
<dbReference type="FunFam" id="3.30.2320.30:FF:000001">
    <property type="entry name" value="V-type proton atpase subunit e 1"/>
    <property type="match status" value="1"/>
</dbReference>
<dbReference type="Proteomes" id="UP000037069">
    <property type="component" value="Unassembled WGS sequence"/>
</dbReference>
<dbReference type="GO" id="GO:0003924">
    <property type="term" value="F:GTPase activity"/>
    <property type="evidence" value="ECO:0007669"/>
    <property type="project" value="UniProtKB-UniRule"/>
</dbReference>
<dbReference type="SMART" id="SM00889">
    <property type="entry name" value="EFG_IV"/>
    <property type="match status" value="1"/>
</dbReference>
<feature type="compositionally biased region" description="Basic and acidic residues" evidence="11">
    <location>
        <begin position="1507"/>
        <end position="1522"/>
    </location>
</feature>
<evidence type="ECO:0000256" key="10">
    <source>
        <dbReference type="SAM" id="Coils"/>
    </source>
</evidence>
<dbReference type="CDD" id="cd16262">
    <property type="entry name" value="EFG_III"/>
    <property type="match status" value="1"/>
</dbReference>
<feature type="region of interest" description="Disordered" evidence="11">
    <location>
        <begin position="826"/>
        <end position="845"/>
    </location>
</feature>
<gene>
    <name evidence="13" type="ORF">FF38_14218</name>
</gene>
<dbReference type="InterPro" id="IPR009000">
    <property type="entry name" value="Transl_B-barrel_sf"/>
</dbReference>
<feature type="coiled-coil region" evidence="10">
    <location>
        <begin position="1118"/>
        <end position="1145"/>
    </location>
</feature>
<dbReference type="SUPFAM" id="SSF160527">
    <property type="entry name" value="V-type ATPase subunit E-like"/>
    <property type="match status" value="1"/>
</dbReference>
<dbReference type="Pfam" id="PF22042">
    <property type="entry name" value="EF-G_D2"/>
    <property type="match status" value="1"/>
</dbReference>
<dbReference type="GO" id="GO:0046961">
    <property type="term" value="F:proton-transporting ATPase activity, rotational mechanism"/>
    <property type="evidence" value="ECO:0007669"/>
    <property type="project" value="InterPro"/>
</dbReference>
<dbReference type="Gene3D" id="3.30.2320.30">
    <property type="entry name" value="ATP synthase, E subunit, C-terminal"/>
    <property type="match status" value="1"/>
</dbReference>
<dbReference type="FunFam" id="3.40.50.300:FF:000514">
    <property type="entry name" value="Ribosome-releasing factor 2, mitochondrial"/>
    <property type="match status" value="1"/>
</dbReference>
<feature type="compositionally biased region" description="Basic and acidic residues" evidence="11">
    <location>
        <begin position="1602"/>
        <end position="1633"/>
    </location>
</feature>
<dbReference type="GO" id="GO:0032790">
    <property type="term" value="P:ribosome disassembly"/>
    <property type="evidence" value="ECO:0007669"/>
    <property type="project" value="UniProtKB-UniRule"/>
</dbReference>
<dbReference type="InterPro" id="IPR000640">
    <property type="entry name" value="EFG_V-like"/>
</dbReference>
<dbReference type="InterPro" id="IPR005517">
    <property type="entry name" value="Transl_elong_EFG/EF2_IV"/>
</dbReference>
<dbReference type="Gene3D" id="3.40.50.300">
    <property type="entry name" value="P-loop containing nucleotide triphosphate hydrolases"/>
    <property type="match status" value="1"/>
</dbReference>
<reference evidence="13 14" key="1">
    <citation type="journal article" date="2015" name="Nat. Commun.">
        <title>Lucilia cuprina genome unlocks parasitic fly biology to underpin future interventions.</title>
        <authorList>
            <person name="Anstead C.A."/>
            <person name="Korhonen P.K."/>
            <person name="Young N.D."/>
            <person name="Hall R.S."/>
            <person name="Jex A.R."/>
            <person name="Murali S.C."/>
            <person name="Hughes D.S."/>
            <person name="Lee S.F."/>
            <person name="Perry T."/>
            <person name="Stroehlein A.J."/>
            <person name="Ansell B.R."/>
            <person name="Breugelmans B."/>
            <person name="Hofmann A."/>
            <person name="Qu J."/>
            <person name="Dugan S."/>
            <person name="Lee S.L."/>
            <person name="Chao H."/>
            <person name="Dinh H."/>
            <person name="Han Y."/>
            <person name="Doddapaneni H.V."/>
            <person name="Worley K.C."/>
            <person name="Muzny D.M."/>
            <person name="Ioannidis P."/>
            <person name="Waterhouse R.M."/>
            <person name="Zdobnov E.M."/>
            <person name="James P.J."/>
            <person name="Bagnall N.H."/>
            <person name="Kotze A.C."/>
            <person name="Gibbs R.A."/>
            <person name="Richards S."/>
            <person name="Batterham P."/>
            <person name="Gasser R.B."/>
        </authorList>
    </citation>
    <scope>NUCLEOTIDE SEQUENCE [LARGE SCALE GENOMIC DNA]</scope>
    <source>
        <strain evidence="13 14">LS</strain>
        <tissue evidence="13">Full body</tissue>
    </source>
</reference>
<comment type="similarity">
    <text evidence="1">Belongs to the V-ATPase E subunit family.</text>
</comment>
<dbReference type="InterPro" id="IPR053905">
    <property type="entry name" value="EF-G-like_DII"/>
</dbReference>
<evidence type="ECO:0000256" key="8">
    <source>
        <dbReference type="ARBA" id="ARBA00023134"/>
    </source>
</evidence>
<keyword evidence="10" id="KW-0175">Coiled coil</keyword>
<dbReference type="PROSITE" id="PS00301">
    <property type="entry name" value="G_TR_1"/>
    <property type="match status" value="1"/>
</dbReference>
<dbReference type="Pfam" id="PF01991">
    <property type="entry name" value="vATP-synt_E"/>
    <property type="match status" value="1"/>
</dbReference>
<dbReference type="CDD" id="cd03713">
    <property type="entry name" value="EFG_mtEFG_C"/>
    <property type="match status" value="1"/>
</dbReference>
<dbReference type="InterPro" id="IPR035649">
    <property type="entry name" value="EFG_V"/>
</dbReference>
<dbReference type="STRING" id="7375.A0A0L0BS17"/>
<feature type="coiled-coil region" evidence="10">
    <location>
        <begin position="1821"/>
        <end position="1848"/>
    </location>
</feature>
<dbReference type="GO" id="GO:0005759">
    <property type="term" value="C:mitochondrial matrix"/>
    <property type="evidence" value="ECO:0007669"/>
    <property type="project" value="UniProtKB-ARBA"/>
</dbReference>
<keyword evidence="8 9" id="KW-0342">GTP-binding</keyword>
<proteinExistence type="inferred from homology"/>
<keyword evidence="4 9" id="KW-0648">Protein biosynthesis</keyword>
<dbReference type="Pfam" id="PF14492">
    <property type="entry name" value="EFG_III"/>
    <property type="match status" value="1"/>
</dbReference>
<dbReference type="PANTHER" id="PTHR43261:SF1">
    <property type="entry name" value="RIBOSOME-RELEASING FACTOR 2, MITOCHONDRIAL"/>
    <property type="match status" value="1"/>
</dbReference>
<feature type="domain" description="Tr-type G" evidence="12">
    <location>
        <begin position="26"/>
        <end position="306"/>
    </location>
</feature>
<dbReference type="InterPro" id="IPR027417">
    <property type="entry name" value="P-loop_NTPase"/>
</dbReference>
<dbReference type="PRINTS" id="PR00315">
    <property type="entry name" value="ELONGATNFCT"/>
</dbReference>
<dbReference type="InterPro" id="IPR002842">
    <property type="entry name" value="ATPase_V1_Esu"/>
</dbReference>
<feature type="coiled-coil region" evidence="10">
    <location>
        <begin position="937"/>
        <end position="1024"/>
    </location>
</feature>
<dbReference type="InterPro" id="IPR030851">
    <property type="entry name" value="EFG2"/>
</dbReference>
<comment type="subcellular location">
    <subcellularLocation>
        <location evidence="9">Mitochondrion</location>
    </subcellularLocation>
</comment>
<dbReference type="InterPro" id="IPR041095">
    <property type="entry name" value="EFG_II"/>
</dbReference>
<feature type="compositionally biased region" description="Polar residues" evidence="11">
    <location>
        <begin position="1550"/>
        <end position="1559"/>
    </location>
</feature>
<dbReference type="FunFam" id="3.30.230.10:FF:000033">
    <property type="entry name" value="Ribosome-releasing factor 2, mitochondrial"/>
    <property type="match status" value="1"/>
</dbReference>
<dbReference type="InterPro" id="IPR014721">
    <property type="entry name" value="Ribsml_uS5_D2-typ_fold_subgr"/>
</dbReference>
<dbReference type="OrthoDB" id="10263003at2759"/>
<dbReference type="NCBIfam" id="TIGR00231">
    <property type="entry name" value="small_GTP"/>
    <property type="match status" value="1"/>
</dbReference>
<feature type="binding site" evidence="9">
    <location>
        <begin position="99"/>
        <end position="103"/>
    </location>
    <ligand>
        <name>GTP</name>
        <dbReference type="ChEBI" id="CHEBI:37565"/>
    </ligand>
</feature>
<organism evidence="13 14">
    <name type="scientific">Lucilia cuprina</name>
    <name type="common">Green bottle fly</name>
    <name type="synonym">Australian sheep blowfly</name>
    <dbReference type="NCBI Taxonomy" id="7375"/>
    <lineage>
        <taxon>Eukaryota</taxon>
        <taxon>Metazoa</taxon>
        <taxon>Ecdysozoa</taxon>
        <taxon>Arthropoda</taxon>
        <taxon>Hexapoda</taxon>
        <taxon>Insecta</taxon>
        <taxon>Pterygota</taxon>
        <taxon>Neoptera</taxon>
        <taxon>Endopterygota</taxon>
        <taxon>Diptera</taxon>
        <taxon>Brachycera</taxon>
        <taxon>Muscomorpha</taxon>
        <taxon>Oestroidea</taxon>
        <taxon>Calliphoridae</taxon>
        <taxon>Luciliinae</taxon>
        <taxon>Lucilia</taxon>
    </lineage>
</organism>
<keyword evidence="6" id="KW-0406">Ion transport</keyword>
<dbReference type="InterPro" id="IPR035647">
    <property type="entry name" value="EFG_III/V"/>
</dbReference>